<accession>A0ACC5R9N7</accession>
<dbReference type="Proteomes" id="UP000616151">
    <property type="component" value="Unassembled WGS sequence"/>
</dbReference>
<proteinExistence type="predicted"/>
<comment type="caution">
    <text evidence="1">The sequence shown here is derived from an EMBL/GenBank/DDBJ whole genome shotgun (WGS) entry which is preliminary data.</text>
</comment>
<name>A0ACC5R9N7_9HYPH</name>
<reference evidence="1" key="1">
    <citation type="submission" date="2021-01" db="EMBL/GenBank/DDBJ databases">
        <authorList>
            <person name="Sun Q."/>
        </authorList>
    </citation>
    <scope>NUCLEOTIDE SEQUENCE</scope>
    <source>
        <strain evidence="1">YIM B02566</strain>
    </source>
</reference>
<evidence type="ECO:0000313" key="2">
    <source>
        <dbReference type="Proteomes" id="UP000616151"/>
    </source>
</evidence>
<protein>
    <submittedName>
        <fullName evidence="1">Uncharacterized protein</fullName>
    </submittedName>
</protein>
<evidence type="ECO:0000313" key="1">
    <source>
        <dbReference type="EMBL" id="MBK1869196.1"/>
    </source>
</evidence>
<gene>
    <name evidence="1" type="ORF">JHL16_22745</name>
</gene>
<dbReference type="EMBL" id="JAENHL010000007">
    <property type="protein sequence ID" value="MBK1869196.1"/>
    <property type="molecule type" value="Genomic_DNA"/>
</dbReference>
<organism evidence="1 2">
    <name type="scientific">Taklimakanibacter albus</name>
    <dbReference type="NCBI Taxonomy" id="2800327"/>
    <lineage>
        <taxon>Bacteria</taxon>
        <taxon>Pseudomonadati</taxon>
        <taxon>Pseudomonadota</taxon>
        <taxon>Alphaproteobacteria</taxon>
        <taxon>Hyphomicrobiales</taxon>
        <taxon>Aestuariivirgaceae</taxon>
        <taxon>Taklimakanibacter</taxon>
    </lineage>
</organism>
<keyword evidence="2" id="KW-1185">Reference proteome</keyword>
<sequence length="120" mass="12544">MNTPKVPSSLMPGLWGAAGGAVLMAILGFTWGGWMTAGTAERTAEQRASSAVVAALAPICVSQFQLSADAIAKQEELKKVGLYDRNSFVEKAGWATMPGSNAPDTKVAKACADLIFNLKL</sequence>